<dbReference type="Proteomes" id="UP000471501">
    <property type="component" value="Unassembled WGS sequence"/>
</dbReference>
<accession>A0A6I4NQY9</accession>
<evidence type="ECO:0008006" key="3">
    <source>
        <dbReference type="Google" id="ProtNLM"/>
    </source>
</evidence>
<evidence type="ECO:0000313" key="2">
    <source>
        <dbReference type="Proteomes" id="UP000471501"/>
    </source>
</evidence>
<name>A0A6I4NQY9_9FLAO</name>
<gene>
    <name evidence="1" type="ORF">GON26_13565</name>
</gene>
<sequence length="200" mass="23668">MRLIKILKVIFLILLIVSCQKEKQIDKVIVVPKSIKDQNKENFKKSKYFDVDRIMEDKYNVKINGNEASYGELELYYRYNDSKKEEIIPYTLTMVEKHHKYRYASDAFSHLLEFYTDTPFSYDGTNASLITYLSNLKKVNSAQKDYLLYFLELGVKNRAYGCVNYLEILNREGIGMNKNIQRADSLRIILNELKKEYHTK</sequence>
<comment type="caution">
    <text evidence="1">The sequence shown here is derived from an EMBL/GenBank/DDBJ whole genome shotgun (WGS) entry which is preliminary data.</text>
</comment>
<evidence type="ECO:0000313" key="1">
    <source>
        <dbReference type="EMBL" id="MWB95392.1"/>
    </source>
</evidence>
<protein>
    <recommendedName>
        <fullName evidence="3">Lipoprotein</fullName>
    </recommendedName>
</protein>
<dbReference type="RefSeq" id="WP_160375316.1">
    <property type="nucleotide sequence ID" value="NZ_WSTB01000007.1"/>
</dbReference>
<dbReference type="PROSITE" id="PS51257">
    <property type="entry name" value="PROKAR_LIPOPROTEIN"/>
    <property type="match status" value="1"/>
</dbReference>
<proteinExistence type="predicted"/>
<reference evidence="1 2" key="1">
    <citation type="submission" date="2019-12" db="EMBL/GenBank/DDBJ databases">
        <authorList>
            <person name="Kim Y.S."/>
        </authorList>
    </citation>
    <scope>NUCLEOTIDE SEQUENCE [LARGE SCALE GENOMIC DNA]</scope>
    <source>
        <strain evidence="1 2">GA093</strain>
    </source>
</reference>
<dbReference type="AlphaFoldDB" id="A0A6I4NQY9"/>
<keyword evidence="2" id="KW-1185">Reference proteome</keyword>
<dbReference type="EMBL" id="WSTB01000007">
    <property type="protein sequence ID" value="MWB95392.1"/>
    <property type="molecule type" value="Genomic_DNA"/>
</dbReference>
<organism evidence="1 2">
    <name type="scientific">Flavobacterium hydrocarbonoxydans</name>
    <dbReference type="NCBI Taxonomy" id="2683249"/>
    <lineage>
        <taxon>Bacteria</taxon>
        <taxon>Pseudomonadati</taxon>
        <taxon>Bacteroidota</taxon>
        <taxon>Flavobacteriia</taxon>
        <taxon>Flavobacteriales</taxon>
        <taxon>Flavobacteriaceae</taxon>
        <taxon>Flavobacterium</taxon>
    </lineage>
</organism>